<dbReference type="HOGENOM" id="CLU_001724_8_3_1"/>
<dbReference type="Proteomes" id="UP000008022">
    <property type="component" value="Unassembled WGS sequence"/>
</dbReference>
<dbReference type="InterPro" id="IPR050481">
    <property type="entry name" value="UDP-glycosyltransf_plant"/>
</dbReference>
<dbReference type="AlphaFoldDB" id="A0A0E0N246"/>
<evidence type="ECO:0000313" key="4">
    <source>
        <dbReference type="Proteomes" id="UP000008022"/>
    </source>
</evidence>
<dbReference type="PANTHER" id="PTHR48048:SF1">
    <property type="entry name" value="GLYCOSYLTRANSFERASE"/>
    <property type="match status" value="1"/>
</dbReference>
<sequence length="982" mass="106641">MAMAEKTVLLYPCPAVGHLNPMVQLAEALVRRGVSVTLAVADPPDKGAVLAGAIARIAAACPSIGVRFLPIPSCEGKTYSHPVMWIVDALRLANPALRKLLRSFPSAVDALVVDMFCIDALDVAAELAVPAYMFYPSAASDLAIYLQVPHVARSAPSSFKDMADTVLSFSGVPTIRALDMPDTMQDRESDVGTTRIHHCSRMAEARGILVNSFDWLETRALKAIRGGLCLPTGRSVPAIYCVGPLVDGGKLKENDARHECLEWLDRQPKQSVVFLCFGSRGTFSVSQLSEMARGIENSGHRFLWAVRSNLGEVDLEALLPEGFLERTQGRGFVVKNWAPQSAVLQHGAVGAFVTHCGWNSSLEAIMSGVPMICWPLYAEQRLNKAHLVEEMKLGVVVEGYDGELVKADELETKVRLVMESEEGKRLRERSAMAKEMAADAVEDGGSSDMAFAEFLNNLGTNNVKSGPRDTPLVDLGGVDIREYLAGLVLLLILYSINTQKTRANRAMRSRVVLYTWMVRGHLHPMTQLADHIANHGVAVTVAVADVPSSGESRETVARLSAYYPSVSFQLLPPPAPARSGADTADPDADPFITLLADLRATNAALTAFVRSLPSVEALVIDFFCAYGLDAAAELGVPAYLFFASCASALASYLHIPVMRSAVSFGQMGRSLLRIPGVHPIPASDLPEVLLLDRDKDQYKATIAFFEQLAKAKSVLVNTFEWLEPRAVKAIRDGIPRPGEPAPRLFCVGPLVGEERGGEEEKQECLRWLDAQPPRSVVFLCFGSASSVPAEQLKEIAVGLERSKHSFLWAVRAPVAADADSTKRLEGRGEAALESLLPEGFLDRTQGRGLVLPSWAPQVEVLRHPATGAFVTHCGWNSTLEAVTAGVPMVCWPMYSEQRMNKVFVVEEMKLGVVMDGYDDDGVVKAEEVETKVRLVMESEQGKQIRERMALAKQMATRAMEIGGSSTASFTDFLGGLKIAMDN</sequence>
<dbReference type="FunFam" id="3.40.50.2000:FF:000020">
    <property type="entry name" value="Glycosyltransferase"/>
    <property type="match status" value="2"/>
</dbReference>
<evidence type="ECO:0000256" key="2">
    <source>
        <dbReference type="ARBA" id="ARBA00022679"/>
    </source>
</evidence>
<dbReference type="SUPFAM" id="SSF53756">
    <property type="entry name" value="UDP-Glycosyltransferase/glycogen phosphorylase"/>
    <property type="match status" value="2"/>
</dbReference>
<dbReference type="Pfam" id="PF00201">
    <property type="entry name" value="UDPGT"/>
    <property type="match status" value="2"/>
</dbReference>
<reference evidence="3" key="2">
    <citation type="submission" date="2015-06" db="UniProtKB">
        <authorList>
            <consortium name="EnsemblPlants"/>
        </authorList>
    </citation>
    <scope>IDENTIFICATION</scope>
</reference>
<evidence type="ECO:0008006" key="5">
    <source>
        <dbReference type="Google" id="ProtNLM"/>
    </source>
</evidence>
<reference evidence="4" key="1">
    <citation type="submission" date="2013-06" db="EMBL/GenBank/DDBJ databases">
        <authorList>
            <person name="Zhao Q."/>
        </authorList>
    </citation>
    <scope>NUCLEOTIDE SEQUENCE</scope>
    <source>
        <strain evidence="4">cv. W1943</strain>
    </source>
</reference>
<dbReference type="eggNOG" id="KOG1192">
    <property type="taxonomic scope" value="Eukaryota"/>
</dbReference>
<dbReference type="CDD" id="cd03784">
    <property type="entry name" value="GT1_Gtf-like"/>
    <property type="match status" value="2"/>
</dbReference>
<dbReference type="PROSITE" id="PS00375">
    <property type="entry name" value="UDPGT"/>
    <property type="match status" value="2"/>
</dbReference>
<dbReference type="FunFam" id="3.40.50.2000:FF:000082">
    <property type="entry name" value="Glycosyltransferase"/>
    <property type="match status" value="1"/>
</dbReference>
<dbReference type="FunFam" id="3.40.50.2000:FF:000241">
    <property type="entry name" value="Glycosyltransferase"/>
    <property type="match status" value="1"/>
</dbReference>
<dbReference type="GO" id="GO:0035251">
    <property type="term" value="F:UDP-glucosyltransferase activity"/>
    <property type="evidence" value="ECO:0007669"/>
    <property type="project" value="InterPro"/>
</dbReference>
<keyword evidence="2" id="KW-0808">Transferase</keyword>
<keyword evidence="4" id="KW-1185">Reference proteome</keyword>
<dbReference type="PANTHER" id="PTHR48048">
    <property type="entry name" value="GLYCOSYLTRANSFERASE"/>
    <property type="match status" value="1"/>
</dbReference>
<comment type="similarity">
    <text evidence="1">Belongs to the UDP-glycosyltransferase family.</text>
</comment>
<accession>A0A0E0N246</accession>
<proteinExistence type="inferred from homology"/>
<name>A0A0E0N246_ORYRU</name>
<dbReference type="InterPro" id="IPR002213">
    <property type="entry name" value="UDP_glucos_trans"/>
</dbReference>
<dbReference type="InterPro" id="IPR035595">
    <property type="entry name" value="UDP_glycos_trans_CS"/>
</dbReference>
<evidence type="ECO:0000256" key="1">
    <source>
        <dbReference type="ARBA" id="ARBA00009995"/>
    </source>
</evidence>
<dbReference type="Gramene" id="ORUFI01G33130.1">
    <property type="protein sequence ID" value="ORUFI01G33130.1"/>
    <property type="gene ID" value="ORUFI01G33130"/>
</dbReference>
<protein>
    <recommendedName>
        <fullName evidence="5">UDP-glycosyltransferases domain-containing protein</fullName>
    </recommendedName>
</protein>
<evidence type="ECO:0000313" key="3">
    <source>
        <dbReference type="EnsemblPlants" id="ORUFI01G33130.1"/>
    </source>
</evidence>
<organism evidence="3 4">
    <name type="scientific">Oryza rufipogon</name>
    <name type="common">Brownbeard rice</name>
    <name type="synonym">Asian wild rice</name>
    <dbReference type="NCBI Taxonomy" id="4529"/>
    <lineage>
        <taxon>Eukaryota</taxon>
        <taxon>Viridiplantae</taxon>
        <taxon>Streptophyta</taxon>
        <taxon>Embryophyta</taxon>
        <taxon>Tracheophyta</taxon>
        <taxon>Spermatophyta</taxon>
        <taxon>Magnoliopsida</taxon>
        <taxon>Liliopsida</taxon>
        <taxon>Poales</taxon>
        <taxon>Poaceae</taxon>
        <taxon>BOP clade</taxon>
        <taxon>Oryzoideae</taxon>
        <taxon>Oryzeae</taxon>
        <taxon>Oryzinae</taxon>
        <taxon>Oryza</taxon>
    </lineage>
</organism>
<dbReference type="EnsemblPlants" id="ORUFI01G33130.1">
    <property type="protein sequence ID" value="ORUFI01G33130.1"/>
    <property type="gene ID" value="ORUFI01G33130"/>
</dbReference>
<dbReference type="OMA" id="RHISHTF"/>
<dbReference type="Gene3D" id="3.40.50.2000">
    <property type="entry name" value="Glycogen Phosphorylase B"/>
    <property type="match status" value="4"/>
</dbReference>